<dbReference type="Proteomes" id="UP000030762">
    <property type="component" value="Unassembled WGS sequence"/>
</dbReference>
<evidence type="ECO:0008006" key="4">
    <source>
        <dbReference type="Google" id="ProtNLM"/>
    </source>
</evidence>
<proteinExistence type="predicted"/>
<dbReference type="EMBL" id="JH767149">
    <property type="protein sequence ID" value="EQC35923.1"/>
    <property type="molecule type" value="Genomic_DNA"/>
</dbReference>
<evidence type="ECO:0000256" key="1">
    <source>
        <dbReference type="SAM" id="MobiDB-lite"/>
    </source>
</evidence>
<protein>
    <recommendedName>
        <fullName evidence="4">PH domain-containing protein</fullName>
    </recommendedName>
</protein>
<dbReference type="OrthoDB" id="69725at2759"/>
<evidence type="ECO:0000313" key="3">
    <source>
        <dbReference type="Proteomes" id="UP000030762"/>
    </source>
</evidence>
<dbReference type="InParanoid" id="T0RTS0"/>
<evidence type="ECO:0000313" key="2">
    <source>
        <dbReference type="EMBL" id="EQC35923.1"/>
    </source>
</evidence>
<gene>
    <name evidence="2" type="ORF">SDRG_06669</name>
</gene>
<organism evidence="2 3">
    <name type="scientific">Saprolegnia diclina (strain VS20)</name>
    <dbReference type="NCBI Taxonomy" id="1156394"/>
    <lineage>
        <taxon>Eukaryota</taxon>
        <taxon>Sar</taxon>
        <taxon>Stramenopiles</taxon>
        <taxon>Oomycota</taxon>
        <taxon>Saprolegniomycetes</taxon>
        <taxon>Saprolegniales</taxon>
        <taxon>Saprolegniaceae</taxon>
        <taxon>Saprolegnia</taxon>
    </lineage>
</organism>
<dbReference type="OMA" id="YQKRSKW"/>
<name>T0RTS0_SAPDV</name>
<feature type="compositionally biased region" description="Polar residues" evidence="1">
    <location>
        <begin position="131"/>
        <end position="142"/>
    </location>
</feature>
<keyword evidence="3" id="KW-1185">Reference proteome</keyword>
<dbReference type="GeneID" id="19947396"/>
<dbReference type="VEuPathDB" id="FungiDB:SDRG_06669"/>
<accession>T0RTS0</accession>
<reference evidence="2 3" key="1">
    <citation type="submission" date="2012-04" db="EMBL/GenBank/DDBJ databases">
        <title>The Genome Sequence of Saprolegnia declina VS20.</title>
        <authorList>
            <consortium name="The Broad Institute Genome Sequencing Platform"/>
            <person name="Russ C."/>
            <person name="Nusbaum C."/>
            <person name="Tyler B."/>
            <person name="van West P."/>
            <person name="Dieguez-Uribeondo J."/>
            <person name="de Bruijn I."/>
            <person name="Tripathy S."/>
            <person name="Jiang R."/>
            <person name="Young S.K."/>
            <person name="Zeng Q."/>
            <person name="Gargeya S."/>
            <person name="Fitzgerald M."/>
            <person name="Haas B."/>
            <person name="Abouelleil A."/>
            <person name="Alvarado L."/>
            <person name="Arachchi H.M."/>
            <person name="Berlin A."/>
            <person name="Chapman S.B."/>
            <person name="Goldberg J."/>
            <person name="Griggs A."/>
            <person name="Gujja S."/>
            <person name="Hansen M."/>
            <person name="Howarth C."/>
            <person name="Imamovic A."/>
            <person name="Larimer J."/>
            <person name="McCowen C."/>
            <person name="Montmayeur A."/>
            <person name="Murphy C."/>
            <person name="Neiman D."/>
            <person name="Pearson M."/>
            <person name="Priest M."/>
            <person name="Roberts A."/>
            <person name="Saif S."/>
            <person name="Shea T."/>
            <person name="Sisk P."/>
            <person name="Sykes S."/>
            <person name="Wortman J."/>
            <person name="Nusbaum C."/>
            <person name="Birren B."/>
        </authorList>
    </citation>
    <scope>NUCLEOTIDE SEQUENCE [LARGE SCALE GENOMIC DNA]</scope>
    <source>
        <strain evidence="2 3">VS20</strain>
    </source>
</reference>
<sequence length="956" mass="105736">MVDACCCDRTEAAQNAGPSSHDAESLRHVTSVECLFCPRYSVATLLGGIERLISLHASNPIADYWKRLILNPAAIRRVFGGIGVHQTLRQDVDYGIYRDQYVCFFVATRLYPAYLTWHQPAPAKKEECSRRPSSPEASTEKVNGQLRERAASAPNWWDINIKQGPAPSAFKYPWTELSTDEWSHAFLDLYHCLWCDVPLDPILLGFLIKMTKTYIIYTPVFSMLRSLQVDGVTWSERLLFHSYLEDMAVLVHGLVHLGYAADLSRAFANSLVLGLLHSIGTAYDFKAARGVAHGMTQARMANHSSVLHGLVTGMYPDTFTYLQRGTSHMTSFEANAAYMQRVMDVELQTWVVATILSPDALALLSPLLDISIDELLFWNVHADIAMNPTPTVFVLDVISALLEQVPIVGLAETVVKHLGQLVPMLTTLIHIARYNRQITFLATQASFSDSEDDDDDDDGCSVDARLDSRCASVTSPLKRNWSGALDCIPLTSSFLLLHVLRAIKAMIAVELWDATMADHDLVPGLLSLFELHPNANLLHNSLLRIFLTLLDRPNGKANNVLLRSAFRHEAQNLLRCIEQGLIARETPYHGHVARLGIRLHQICSAPTLQQELVRQYCQKSPTWADTVSRLVAEHYKQTDDVASASGNRKRLDSVGSAANLVEKASVTLHAVTQSREHSSSQASFPITDADLDALDDALQSEDDGDVVSGHVFQQVALGQWKKVHLTLHKSTCSLRIASEKPASKLRLFSRGKKSTGFSMVDCHAAEWMVYVKQQNAFGLQVVGFDTIKEVDVTLTLVLRQRTSRDAWLRAIASSIFLATKGADLNEEAHLRTVRAMYEASVNAFLITLPPGSSTFVLQCEVPEDVPFWGKYAGPAGMAKFKALVDAAVTVSVTSSPMLETIGHAVFAEYSITFGNIGVSCVCVCRDIYTLERGLLVGLTRSLVDAEKLVAMLQRSL</sequence>
<dbReference type="RefSeq" id="XP_008610685.1">
    <property type="nucleotide sequence ID" value="XM_008612463.1"/>
</dbReference>
<feature type="region of interest" description="Disordered" evidence="1">
    <location>
        <begin position="125"/>
        <end position="144"/>
    </location>
</feature>
<dbReference type="AlphaFoldDB" id="T0RTS0"/>
<dbReference type="eggNOG" id="ENOG502RZV6">
    <property type="taxonomic scope" value="Eukaryota"/>
</dbReference>